<feature type="non-terminal residue" evidence="3">
    <location>
        <position position="1"/>
    </location>
</feature>
<dbReference type="InterPro" id="IPR036719">
    <property type="entry name" value="Neuro-gated_channel_TM_sf"/>
</dbReference>
<dbReference type="SUPFAM" id="SSF90112">
    <property type="entry name" value="Neurotransmitter-gated ion-channel transmembrane pore"/>
    <property type="match status" value="1"/>
</dbReference>
<dbReference type="Proteomes" id="UP001208570">
    <property type="component" value="Unassembled WGS sequence"/>
</dbReference>
<evidence type="ECO:0000313" key="4">
    <source>
        <dbReference type="Proteomes" id="UP001208570"/>
    </source>
</evidence>
<keyword evidence="4" id="KW-1185">Reference proteome</keyword>
<gene>
    <name evidence="3" type="ORF">LSH36_1367g00026</name>
</gene>
<feature type="transmembrane region" description="Helical" evidence="2">
    <location>
        <begin position="70"/>
        <end position="89"/>
    </location>
</feature>
<feature type="transmembrane region" description="Helical" evidence="2">
    <location>
        <begin position="95"/>
        <end position="116"/>
    </location>
</feature>
<evidence type="ECO:0000256" key="1">
    <source>
        <dbReference type="ARBA" id="ARBA00004141"/>
    </source>
</evidence>
<accession>A0AAD9ITP5</accession>
<organism evidence="3 4">
    <name type="scientific">Paralvinella palmiformis</name>
    <dbReference type="NCBI Taxonomy" id="53620"/>
    <lineage>
        <taxon>Eukaryota</taxon>
        <taxon>Metazoa</taxon>
        <taxon>Spiralia</taxon>
        <taxon>Lophotrochozoa</taxon>
        <taxon>Annelida</taxon>
        <taxon>Polychaeta</taxon>
        <taxon>Sedentaria</taxon>
        <taxon>Canalipalpata</taxon>
        <taxon>Terebellida</taxon>
        <taxon>Terebelliformia</taxon>
        <taxon>Alvinellidae</taxon>
        <taxon>Paralvinella</taxon>
    </lineage>
</organism>
<evidence type="ECO:0000256" key="2">
    <source>
        <dbReference type="SAM" id="Phobius"/>
    </source>
</evidence>
<dbReference type="Gene3D" id="2.70.170.10">
    <property type="entry name" value="Neurotransmitter-gated ion-channel ligand-binding domain"/>
    <property type="match status" value="1"/>
</dbReference>
<sequence length="189" mass="21027">MFSIFCPIYKVSLLAEHADIEQFQESNLWSLAKYTEEVVIKKYPCCTEPFHKFVATLVLQRRSGMLINMYVSPAICISLMLPCIFLLPLGSTTKLILGAGILVGQVLLLDMLVEILPVNNITVPRLAMYYLTNIVLISLSLIVSYIIVCLWNKAKRNGSGVPGLVAKIFLGGLSRLLGVKINYMKDKDG</sequence>
<dbReference type="GO" id="GO:0016020">
    <property type="term" value="C:membrane"/>
    <property type="evidence" value="ECO:0007669"/>
    <property type="project" value="UniProtKB-SubCell"/>
</dbReference>
<reference evidence="3" key="1">
    <citation type="journal article" date="2023" name="Mol. Biol. Evol.">
        <title>Third-Generation Sequencing Reveals the Adaptive Role of the Epigenome in Three Deep-Sea Polychaetes.</title>
        <authorList>
            <person name="Perez M."/>
            <person name="Aroh O."/>
            <person name="Sun Y."/>
            <person name="Lan Y."/>
            <person name="Juniper S.K."/>
            <person name="Young C.R."/>
            <person name="Angers B."/>
            <person name="Qian P.Y."/>
        </authorList>
    </citation>
    <scope>NUCLEOTIDE SEQUENCE</scope>
    <source>
        <strain evidence="3">P08H-3</strain>
    </source>
</reference>
<evidence type="ECO:0000313" key="3">
    <source>
        <dbReference type="EMBL" id="KAK2140403.1"/>
    </source>
</evidence>
<comment type="caution">
    <text evidence="3">The sequence shown here is derived from an EMBL/GenBank/DDBJ whole genome shotgun (WGS) entry which is preliminary data.</text>
</comment>
<dbReference type="InterPro" id="IPR036734">
    <property type="entry name" value="Neur_chan_lig-bd_sf"/>
</dbReference>
<dbReference type="AlphaFoldDB" id="A0AAD9ITP5"/>
<keyword evidence="2" id="KW-1133">Transmembrane helix</keyword>
<dbReference type="InterPro" id="IPR038050">
    <property type="entry name" value="Neuro_actylchol_rec"/>
</dbReference>
<keyword evidence="2" id="KW-0472">Membrane</keyword>
<dbReference type="EMBL" id="JAODUP010001367">
    <property type="protein sequence ID" value="KAK2140403.1"/>
    <property type="molecule type" value="Genomic_DNA"/>
</dbReference>
<dbReference type="GO" id="GO:0005230">
    <property type="term" value="F:extracellular ligand-gated monoatomic ion channel activity"/>
    <property type="evidence" value="ECO:0007669"/>
    <property type="project" value="InterPro"/>
</dbReference>
<feature type="transmembrane region" description="Helical" evidence="2">
    <location>
        <begin position="160"/>
        <end position="178"/>
    </location>
</feature>
<comment type="subcellular location">
    <subcellularLocation>
        <location evidence="1">Membrane</location>
        <topology evidence="1">Multi-pass membrane protein</topology>
    </subcellularLocation>
</comment>
<proteinExistence type="predicted"/>
<dbReference type="Gene3D" id="1.20.58.390">
    <property type="entry name" value="Neurotransmitter-gated ion-channel transmembrane domain"/>
    <property type="match status" value="1"/>
</dbReference>
<name>A0AAD9ITP5_9ANNE</name>
<feature type="transmembrane region" description="Helical" evidence="2">
    <location>
        <begin position="128"/>
        <end position="148"/>
    </location>
</feature>
<protein>
    <submittedName>
        <fullName evidence="3">Uncharacterized protein</fullName>
    </submittedName>
</protein>
<keyword evidence="2" id="KW-0812">Transmembrane</keyword>